<evidence type="ECO:0000256" key="2">
    <source>
        <dbReference type="SAM" id="MobiDB-lite"/>
    </source>
</evidence>
<dbReference type="SUPFAM" id="SSF52540">
    <property type="entry name" value="P-loop containing nucleoside triphosphate hydrolases"/>
    <property type="match status" value="1"/>
</dbReference>
<dbReference type="Proteomes" id="UP001301350">
    <property type="component" value="Unassembled WGS sequence"/>
</dbReference>
<name>A0AAV9IZ11_CYACA</name>
<dbReference type="PRINTS" id="PR00449">
    <property type="entry name" value="RASTRNSFRMNG"/>
</dbReference>
<dbReference type="SMART" id="SM00174">
    <property type="entry name" value="RHO"/>
    <property type="match status" value="1"/>
</dbReference>
<dbReference type="InterPro" id="IPR005225">
    <property type="entry name" value="Small_GTP-bd"/>
</dbReference>
<dbReference type="SMART" id="SM00173">
    <property type="entry name" value="RAS"/>
    <property type="match status" value="1"/>
</dbReference>
<dbReference type="InterPro" id="IPR001806">
    <property type="entry name" value="Small_GTPase"/>
</dbReference>
<keyword evidence="1" id="KW-0547">Nucleotide-binding</keyword>
<reference evidence="3 4" key="1">
    <citation type="submission" date="2022-07" db="EMBL/GenBank/DDBJ databases">
        <title>Genome-wide signatures of adaptation to extreme environments.</title>
        <authorList>
            <person name="Cho C.H."/>
            <person name="Yoon H.S."/>
        </authorList>
    </citation>
    <scope>NUCLEOTIDE SEQUENCE [LARGE SCALE GENOMIC DNA]</scope>
    <source>
        <strain evidence="3 4">DBV 063 E5</strain>
    </source>
</reference>
<dbReference type="EMBL" id="JANCYW010000013">
    <property type="protein sequence ID" value="KAK4537575.1"/>
    <property type="molecule type" value="Genomic_DNA"/>
</dbReference>
<evidence type="ECO:0000313" key="4">
    <source>
        <dbReference type="Proteomes" id="UP001301350"/>
    </source>
</evidence>
<evidence type="ECO:0000313" key="3">
    <source>
        <dbReference type="EMBL" id="KAK4537575.1"/>
    </source>
</evidence>
<comment type="caution">
    <text evidence="3">The sequence shown here is derived from an EMBL/GenBank/DDBJ whole genome shotgun (WGS) entry which is preliminary data.</text>
</comment>
<evidence type="ECO:0000256" key="1">
    <source>
        <dbReference type="ARBA" id="ARBA00022741"/>
    </source>
</evidence>
<feature type="region of interest" description="Disordered" evidence="2">
    <location>
        <begin position="1"/>
        <end position="65"/>
    </location>
</feature>
<dbReference type="GO" id="GO:0005525">
    <property type="term" value="F:GTP binding"/>
    <property type="evidence" value="ECO:0007669"/>
    <property type="project" value="InterPro"/>
</dbReference>
<dbReference type="PROSITE" id="PS51419">
    <property type="entry name" value="RAB"/>
    <property type="match status" value="1"/>
</dbReference>
<evidence type="ECO:0008006" key="5">
    <source>
        <dbReference type="Google" id="ProtNLM"/>
    </source>
</evidence>
<feature type="compositionally biased region" description="Polar residues" evidence="2">
    <location>
        <begin position="23"/>
        <end position="33"/>
    </location>
</feature>
<dbReference type="AlphaFoldDB" id="A0AAV9IZ11"/>
<dbReference type="Gene3D" id="3.40.50.300">
    <property type="entry name" value="P-loop containing nucleotide triphosphate hydrolases"/>
    <property type="match status" value="1"/>
</dbReference>
<dbReference type="Pfam" id="PF00071">
    <property type="entry name" value="Ras"/>
    <property type="match status" value="1"/>
</dbReference>
<organism evidence="3 4">
    <name type="scientific">Cyanidium caldarium</name>
    <name type="common">Red alga</name>
    <dbReference type="NCBI Taxonomy" id="2771"/>
    <lineage>
        <taxon>Eukaryota</taxon>
        <taxon>Rhodophyta</taxon>
        <taxon>Bangiophyceae</taxon>
        <taxon>Cyanidiales</taxon>
        <taxon>Cyanidiaceae</taxon>
        <taxon>Cyanidium</taxon>
    </lineage>
</organism>
<keyword evidence="4" id="KW-1185">Reference proteome</keyword>
<dbReference type="SMART" id="SM00175">
    <property type="entry name" value="RAB"/>
    <property type="match status" value="1"/>
</dbReference>
<dbReference type="GO" id="GO:0003924">
    <property type="term" value="F:GTPase activity"/>
    <property type="evidence" value="ECO:0007669"/>
    <property type="project" value="InterPro"/>
</dbReference>
<dbReference type="NCBIfam" id="TIGR00231">
    <property type="entry name" value="small_GTP"/>
    <property type="match status" value="1"/>
</dbReference>
<dbReference type="PROSITE" id="PS51421">
    <property type="entry name" value="RAS"/>
    <property type="match status" value="1"/>
</dbReference>
<dbReference type="InterPro" id="IPR027417">
    <property type="entry name" value="P-loop_NTPase"/>
</dbReference>
<gene>
    <name evidence="3" type="ORF">CDCA_CDCA13G3600</name>
</gene>
<protein>
    <recommendedName>
        <fullName evidence="5">Septum-promoting GTP-binding protein 1</fullName>
    </recommendedName>
</protein>
<dbReference type="PANTHER" id="PTHR47978">
    <property type="match status" value="1"/>
</dbReference>
<accession>A0AAV9IZ11</accession>
<proteinExistence type="predicted"/>
<sequence>MAEQVANAAPGDTAVDLSPPTQPLTRPSESGSGDWSALKGDLNEAPATEDGSADAPKSGSDDSVAVQPEAGVSLRPGVSSDSFETNLAGASARSSDRDAAFRHRRSSLTLKVGMVGDAACGKTSVMVRYCEGQFDEDYIMTLGVNFLERSVSLRRTDIVFSVWDLGGQSEFRAMLPLVTSDAAAMLFIFDLTRKATLMSIRDWYQQVRLLNRTAVPILVGNKYDLFVGLDPERQHQMVKKARKYARAMHAPLVFCSASHSIHVQRIFKLVLVQLFDLRPAFEPQRDPSLGPLCEW</sequence>